<dbReference type="InterPro" id="IPR007492">
    <property type="entry name" value="LytTR_DNA-bd_dom"/>
</dbReference>
<keyword evidence="1" id="KW-0597">Phosphoprotein</keyword>
<evidence type="ECO:0000259" key="2">
    <source>
        <dbReference type="PROSITE" id="PS50110"/>
    </source>
</evidence>
<dbReference type="Gene3D" id="2.40.50.1020">
    <property type="entry name" value="LytTr DNA-binding domain"/>
    <property type="match status" value="1"/>
</dbReference>
<accession>A0ABT3RU72</accession>
<dbReference type="SMART" id="SM00850">
    <property type="entry name" value="LytTR"/>
    <property type="match status" value="1"/>
</dbReference>
<feature type="domain" description="Response regulatory" evidence="2">
    <location>
        <begin position="3"/>
        <end position="114"/>
    </location>
</feature>
<dbReference type="PANTHER" id="PTHR37299">
    <property type="entry name" value="TRANSCRIPTIONAL REGULATOR-RELATED"/>
    <property type="match status" value="1"/>
</dbReference>
<dbReference type="SMART" id="SM00448">
    <property type="entry name" value="REC"/>
    <property type="match status" value="1"/>
</dbReference>
<dbReference type="RefSeq" id="WP_266057888.1">
    <property type="nucleotide sequence ID" value="NZ_JAPFQN010000009.1"/>
</dbReference>
<dbReference type="PANTHER" id="PTHR37299:SF1">
    <property type="entry name" value="STAGE 0 SPORULATION PROTEIN A HOMOLOG"/>
    <property type="match status" value="1"/>
</dbReference>
<gene>
    <name evidence="4" type="ORF">OO013_15745</name>
</gene>
<evidence type="ECO:0000313" key="4">
    <source>
        <dbReference type="EMBL" id="MCX2745331.1"/>
    </source>
</evidence>
<dbReference type="InterPro" id="IPR046947">
    <property type="entry name" value="LytR-like"/>
</dbReference>
<dbReference type="EMBL" id="JAPFQN010000009">
    <property type="protein sequence ID" value="MCX2745331.1"/>
    <property type="molecule type" value="Genomic_DNA"/>
</dbReference>
<feature type="domain" description="HTH LytTR-type" evidence="3">
    <location>
        <begin position="131"/>
        <end position="228"/>
    </location>
</feature>
<evidence type="ECO:0000313" key="5">
    <source>
        <dbReference type="Proteomes" id="UP001209885"/>
    </source>
</evidence>
<protein>
    <submittedName>
        <fullName evidence="4">Response regulator</fullName>
    </submittedName>
</protein>
<feature type="modified residue" description="4-aspartylphosphate" evidence="1">
    <location>
        <position position="54"/>
    </location>
</feature>
<dbReference type="Pfam" id="PF00072">
    <property type="entry name" value="Response_reg"/>
    <property type="match status" value="1"/>
</dbReference>
<sequence length="228" mass="26932">MIRCLIIDDEPFARSLLADYINKVPYLDLIGEYSTAIDAIEHINSKEIDLLFLDIQMPELTGVEFLKVIEHKPQVIFTTAFSEYALEGYELNVIDYLLKPFDFARFLKGCEKVKKALQPKLETKVESKDYIFLKDGNSLQKQYFRDIYYIKGLKDYVRVLAKSKEHIVLYTFKELLNELPERHFIRIHNSYIVNVDHISAIEKNRVLINDQYIPIGRTFREEMNRILE</sequence>
<dbReference type="Pfam" id="PF04397">
    <property type="entry name" value="LytTR"/>
    <property type="match status" value="1"/>
</dbReference>
<dbReference type="InterPro" id="IPR011006">
    <property type="entry name" value="CheY-like_superfamily"/>
</dbReference>
<dbReference type="PROSITE" id="PS50110">
    <property type="entry name" value="RESPONSE_REGULATORY"/>
    <property type="match status" value="1"/>
</dbReference>
<dbReference type="Gene3D" id="3.40.50.2300">
    <property type="match status" value="1"/>
</dbReference>
<dbReference type="InterPro" id="IPR001789">
    <property type="entry name" value="Sig_transdc_resp-reg_receiver"/>
</dbReference>
<keyword evidence="5" id="KW-1185">Reference proteome</keyword>
<dbReference type="SUPFAM" id="SSF52172">
    <property type="entry name" value="CheY-like"/>
    <property type="match status" value="1"/>
</dbReference>
<comment type="caution">
    <text evidence="4">The sequence shown here is derived from an EMBL/GenBank/DDBJ whole genome shotgun (WGS) entry which is preliminary data.</text>
</comment>
<reference evidence="4 5" key="1">
    <citation type="submission" date="2022-11" db="EMBL/GenBank/DDBJ databases">
        <title>The characterization of three novel Bacteroidetes species and genomic analysis of their roles in tidal elemental geochemical cycles.</title>
        <authorList>
            <person name="Ma K."/>
        </authorList>
    </citation>
    <scope>NUCLEOTIDE SEQUENCE [LARGE SCALE GENOMIC DNA]</scope>
    <source>
        <strain evidence="4 5">M17</strain>
    </source>
</reference>
<proteinExistence type="predicted"/>
<evidence type="ECO:0000256" key="1">
    <source>
        <dbReference type="PROSITE-ProRule" id="PRU00169"/>
    </source>
</evidence>
<name>A0ABT3RU72_9BACT</name>
<evidence type="ECO:0000259" key="3">
    <source>
        <dbReference type="PROSITE" id="PS50930"/>
    </source>
</evidence>
<dbReference type="PROSITE" id="PS50930">
    <property type="entry name" value="HTH_LYTTR"/>
    <property type="match status" value="1"/>
</dbReference>
<dbReference type="Proteomes" id="UP001209885">
    <property type="component" value="Unassembled WGS sequence"/>
</dbReference>
<organism evidence="4 5">
    <name type="scientific">Mangrovivirga halotolerans</name>
    <dbReference type="NCBI Taxonomy" id="2993936"/>
    <lineage>
        <taxon>Bacteria</taxon>
        <taxon>Pseudomonadati</taxon>
        <taxon>Bacteroidota</taxon>
        <taxon>Cytophagia</taxon>
        <taxon>Cytophagales</taxon>
        <taxon>Mangrovivirgaceae</taxon>
        <taxon>Mangrovivirga</taxon>
    </lineage>
</organism>